<evidence type="ECO:0000256" key="1">
    <source>
        <dbReference type="SAM" id="MobiDB-lite"/>
    </source>
</evidence>
<keyword evidence="2" id="KW-0472">Membrane</keyword>
<feature type="transmembrane region" description="Helical" evidence="2">
    <location>
        <begin position="98"/>
        <end position="116"/>
    </location>
</feature>
<dbReference type="EMBL" id="CAADEX010000019">
    <property type="protein sequence ID" value="VFJ48033.1"/>
    <property type="molecule type" value="Genomic_DNA"/>
</dbReference>
<dbReference type="AlphaFoldDB" id="A0A450S857"/>
<dbReference type="InterPro" id="IPR002528">
    <property type="entry name" value="MATE_fam"/>
</dbReference>
<feature type="transmembrane region" description="Helical" evidence="2">
    <location>
        <begin position="122"/>
        <end position="140"/>
    </location>
</feature>
<sequence>MVFSRVDIFPGRYFQAVAPFERSVVPCPEGASSSRSLSDLGVRREGKRDRDQNLCKFEANSGLFNEDSRKFWPISAFPQQNHPKSDRLLGWPRSIRQLLLGGMYSAATLLAGWFGVQALASHVMVYQIVSVATNVISTPLSKGITAHMGVIMGQKNHAGMWTALNSSLFILLLFVLPLVVILQLFSPTVRWFGFQGILASIRYCWASFCDCLLLHPSQRVAKGCQPCIAWIIGRESTRLDCRACLLGRWRYYRSRFGVRDGRRCSGALVWAYYRNDRRCHGSIHAFSLGSEKNSGGRITGKTSLPPAANTYNKNDGAPSKDTGSITKRWPGSFAQKCYMPLPASLMQKSDRAS</sequence>
<name>A0A450S857_9GAMM</name>
<gene>
    <name evidence="3" type="ORF">BECKDK2373B_GA0170837_101944</name>
</gene>
<protein>
    <submittedName>
        <fullName evidence="3">MatE protein</fullName>
    </submittedName>
</protein>
<organism evidence="3">
    <name type="scientific">Candidatus Kentrum sp. DK</name>
    <dbReference type="NCBI Taxonomy" id="2126562"/>
    <lineage>
        <taxon>Bacteria</taxon>
        <taxon>Pseudomonadati</taxon>
        <taxon>Pseudomonadota</taxon>
        <taxon>Gammaproteobacteria</taxon>
        <taxon>Candidatus Kentrum</taxon>
    </lineage>
</organism>
<keyword evidence="2" id="KW-1133">Transmembrane helix</keyword>
<evidence type="ECO:0000256" key="2">
    <source>
        <dbReference type="SAM" id="Phobius"/>
    </source>
</evidence>
<reference evidence="3" key="1">
    <citation type="submission" date="2019-02" db="EMBL/GenBank/DDBJ databases">
        <authorList>
            <person name="Gruber-Vodicka R. H."/>
            <person name="Seah K. B. B."/>
        </authorList>
    </citation>
    <scope>NUCLEOTIDE SEQUENCE</scope>
    <source>
        <strain evidence="3">BECK_DK47</strain>
    </source>
</reference>
<accession>A0A450S857</accession>
<feature type="region of interest" description="Disordered" evidence="1">
    <location>
        <begin position="297"/>
        <end position="325"/>
    </location>
</feature>
<dbReference type="GO" id="GO:0016020">
    <property type="term" value="C:membrane"/>
    <property type="evidence" value="ECO:0007669"/>
    <property type="project" value="InterPro"/>
</dbReference>
<keyword evidence="2" id="KW-0812">Transmembrane</keyword>
<dbReference type="GO" id="GO:0042910">
    <property type="term" value="F:xenobiotic transmembrane transporter activity"/>
    <property type="evidence" value="ECO:0007669"/>
    <property type="project" value="InterPro"/>
</dbReference>
<dbReference type="Pfam" id="PF01554">
    <property type="entry name" value="MatE"/>
    <property type="match status" value="1"/>
</dbReference>
<feature type="transmembrane region" description="Helical" evidence="2">
    <location>
        <begin position="161"/>
        <end position="185"/>
    </location>
</feature>
<evidence type="ECO:0000313" key="3">
    <source>
        <dbReference type="EMBL" id="VFJ48033.1"/>
    </source>
</evidence>
<proteinExistence type="predicted"/>
<dbReference type="GO" id="GO:0015297">
    <property type="term" value="F:antiporter activity"/>
    <property type="evidence" value="ECO:0007669"/>
    <property type="project" value="InterPro"/>
</dbReference>